<evidence type="ECO:0000259" key="8">
    <source>
        <dbReference type="PROSITE" id="PS51382"/>
    </source>
</evidence>
<feature type="compositionally biased region" description="Low complexity" evidence="6">
    <location>
        <begin position="582"/>
        <end position="606"/>
    </location>
</feature>
<evidence type="ECO:0000256" key="6">
    <source>
        <dbReference type="SAM" id="MobiDB-lite"/>
    </source>
</evidence>
<gene>
    <name evidence="9" type="primary">VTC4_1</name>
    <name evidence="9" type="ORF">HK097_000225</name>
</gene>
<dbReference type="PROSITE" id="PS51382">
    <property type="entry name" value="SPX"/>
    <property type="match status" value="1"/>
</dbReference>
<dbReference type="InterPro" id="IPR051572">
    <property type="entry name" value="VTC_Complex_Subunit"/>
</dbReference>
<evidence type="ECO:0000256" key="4">
    <source>
        <dbReference type="ARBA" id="ARBA00022989"/>
    </source>
</evidence>
<feature type="compositionally biased region" description="Pro residues" evidence="6">
    <location>
        <begin position="494"/>
        <end position="505"/>
    </location>
</feature>
<dbReference type="InterPro" id="IPR004331">
    <property type="entry name" value="SPX_dom"/>
</dbReference>
<accession>A0AAD5S5Q6</accession>
<keyword evidence="5 7" id="KW-0472">Membrane</keyword>
<proteinExistence type="predicted"/>
<comment type="caution">
    <text evidence="9">The sequence shown here is derived from an EMBL/GenBank/DDBJ whole genome shotgun (WGS) entry which is preliminary data.</text>
</comment>
<feature type="transmembrane region" description="Helical" evidence="7">
    <location>
        <begin position="708"/>
        <end position="733"/>
    </location>
</feature>
<dbReference type="EMBL" id="JADGJD010001025">
    <property type="protein sequence ID" value="KAJ3047115.1"/>
    <property type="molecule type" value="Genomic_DNA"/>
</dbReference>
<feature type="domain" description="SPX" evidence="8">
    <location>
        <begin position="1"/>
        <end position="139"/>
    </location>
</feature>
<dbReference type="PANTHER" id="PTHR46140:SF1">
    <property type="entry name" value="VACUOLAR TRANSPORTER CHAPERONE COMPLEX SUBUNIT 4-RELATED"/>
    <property type="match status" value="1"/>
</dbReference>
<sequence length="735" mass="82426">MKFGEYLARHLCPEWQAHYMNYEELKAQLKTPTFGPQEEVTFIDTLEAELAKATLFRTLKITELTDACHRVERAITSPRRHSVNGEKAFLESAEKELKSLVDSVMRLSTFVRLNYTAALKILKKHDKYTPFKIKPVFVVRLGAREFDKDHLEPTIMRLSAVYDALRKRAAGESLDAKKATANAAGGDFVRRTTKYWVHPDNITTLKCLILQHLPVLVHAENPSPAITSIYLDDPDFSLYHERMSKSEGAEAIRIRFYGPEPSPSSTIYVERKTHHEDWTGLESVKARFGVKEKYAQQVLSGTFDVEKGFKKLRKNAKEKGDEKGLREVEKAEVLAREVQESIRKRNLQPMVRTFYNRTAFQIPGNANVRISLDTDLHMVREDNEGVDRRKGGWMRPDCGVLAPLGGGRLKAEDVCVFPYAILEVKIQTHEGVEAPEWIQRLVESNLVEAVPKFSKFGHGVATLRSENISLLPYWLVQMENDIRGPTPGYEAPRTLPPNAPAPYLPPINTDPCSDLKGAVDSVVVTYTSSNNHTKPERHSEGSVPSKQGSDKSDSSHTIIVVDPYATNEDKIAVDDVPAKARGGSWWRKGSGSTAEKSGSGSGSERSLPNKNYWKKDKRIAVPVRIDPKLYMQNERTFLQWMKLALLSAAVGTGLVNFLAGTNSTLHAFGIFVTMASIFFIVIGYGLYMWRGRKIKARDGGHYDSILAVTFVCLVLIAALGMNVHFMFISGLGISR</sequence>
<dbReference type="Pfam" id="PF09359">
    <property type="entry name" value="VTC"/>
    <property type="match status" value="1"/>
</dbReference>
<feature type="region of interest" description="Disordered" evidence="6">
    <location>
        <begin position="527"/>
        <end position="556"/>
    </location>
</feature>
<protein>
    <submittedName>
        <fullName evidence="9">Vacuolar transporter chaperone</fullName>
    </submittedName>
</protein>
<evidence type="ECO:0000256" key="3">
    <source>
        <dbReference type="ARBA" id="ARBA00022692"/>
    </source>
</evidence>
<dbReference type="Proteomes" id="UP001212841">
    <property type="component" value="Unassembled WGS sequence"/>
</dbReference>
<dbReference type="InterPro" id="IPR018966">
    <property type="entry name" value="VTC_domain"/>
</dbReference>
<dbReference type="GO" id="GO:0006799">
    <property type="term" value="P:polyphosphate biosynthetic process"/>
    <property type="evidence" value="ECO:0007669"/>
    <property type="project" value="UniProtKB-ARBA"/>
</dbReference>
<dbReference type="Pfam" id="PF02656">
    <property type="entry name" value="DUF202"/>
    <property type="match status" value="1"/>
</dbReference>
<organism evidence="9 10">
    <name type="scientific">Rhizophlyctis rosea</name>
    <dbReference type="NCBI Taxonomy" id="64517"/>
    <lineage>
        <taxon>Eukaryota</taxon>
        <taxon>Fungi</taxon>
        <taxon>Fungi incertae sedis</taxon>
        <taxon>Chytridiomycota</taxon>
        <taxon>Chytridiomycota incertae sedis</taxon>
        <taxon>Chytridiomycetes</taxon>
        <taxon>Rhizophlyctidales</taxon>
        <taxon>Rhizophlyctidaceae</taxon>
        <taxon>Rhizophlyctis</taxon>
    </lineage>
</organism>
<name>A0AAD5S5Q6_9FUNG</name>
<evidence type="ECO:0000313" key="10">
    <source>
        <dbReference type="Proteomes" id="UP001212841"/>
    </source>
</evidence>
<keyword evidence="2" id="KW-0926">Vacuole</keyword>
<dbReference type="Gene3D" id="3.20.100.30">
    <property type="entry name" value="VTC, catalytic tunnel domain"/>
    <property type="match status" value="1"/>
</dbReference>
<evidence type="ECO:0000256" key="7">
    <source>
        <dbReference type="SAM" id="Phobius"/>
    </source>
</evidence>
<evidence type="ECO:0000313" key="9">
    <source>
        <dbReference type="EMBL" id="KAJ3047115.1"/>
    </source>
</evidence>
<evidence type="ECO:0000256" key="5">
    <source>
        <dbReference type="ARBA" id="ARBA00023136"/>
    </source>
</evidence>
<keyword evidence="3 7" id="KW-0812">Transmembrane</keyword>
<feature type="region of interest" description="Disordered" evidence="6">
    <location>
        <begin position="582"/>
        <end position="609"/>
    </location>
</feature>
<feature type="transmembrane region" description="Helical" evidence="7">
    <location>
        <begin position="665"/>
        <end position="687"/>
    </location>
</feature>
<keyword evidence="4 7" id="KW-1133">Transmembrane helix</keyword>
<dbReference type="GO" id="GO:0005774">
    <property type="term" value="C:vacuolar membrane"/>
    <property type="evidence" value="ECO:0007669"/>
    <property type="project" value="UniProtKB-SubCell"/>
</dbReference>
<evidence type="ECO:0000256" key="2">
    <source>
        <dbReference type="ARBA" id="ARBA00022554"/>
    </source>
</evidence>
<dbReference type="CDD" id="cd07751">
    <property type="entry name" value="PolyPPase_VTC4_like"/>
    <property type="match status" value="1"/>
</dbReference>
<evidence type="ECO:0000256" key="1">
    <source>
        <dbReference type="ARBA" id="ARBA00004128"/>
    </source>
</evidence>
<dbReference type="InterPro" id="IPR042267">
    <property type="entry name" value="VTC_sf"/>
</dbReference>
<dbReference type="PANTHER" id="PTHR46140">
    <property type="entry name" value="VACUOLAR TRANSPORTER CHAPERONE 1-RELATED"/>
    <property type="match status" value="1"/>
</dbReference>
<keyword evidence="10" id="KW-1185">Reference proteome</keyword>
<dbReference type="Pfam" id="PF03105">
    <property type="entry name" value="SPX"/>
    <property type="match status" value="1"/>
</dbReference>
<reference evidence="9" key="1">
    <citation type="submission" date="2020-05" db="EMBL/GenBank/DDBJ databases">
        <title>Phylogenomic resolution of chytrid fungi.</title>
        <authorList>
            <person name="Stajich J.E."/>
            <person name="Amses K."/>
            <person name="Simmons R."/>
            <person name="Seto K."/>
            <person name="Myers J."/>
            <person name="Bonds A."/>
            <person name="Quandt C.A."/>
            <person name="Barry K."/>
            <person name="Liu P."/>
            <person name="Grigoriev I."/>
            <person name="Longcore J.E."/>
            <person name="James T.Y."/>
        </authorList>
    </citation>
    <scope>NUCLEOTIDE SEQUENCE</scope>
    <source>
        <strain evidence="9">JEL0318</strain>
    </source>
</reference>
<dbReference type="AlphaFoldDB" id="A0AAD5S5Q6"/>
<comment type="subcellular location">
    <subcellularLocation>
        <location evidence="1">Vacuole membrane</location>
        <topology evidence="1">Multi-pass membrane protein</topology>
    </subcellularLocation>
</comment>
<feature type="transmembrane region" description="Helical" evidence="7">
    <location>
        <begin position="640"/>
        <end position="659"/>
    </location>
</feature>
<feature type="region of interest" description="Disordered" evidence="6">
    <location>
        <begin position="485"/>
        <end position="508"/>
    </location>
</feature>
<dbReference type="InterPro" id="IPR003807">
    <property type="entry name" value="DUF202"/>
</dbReference>